<evidence type="ECO:0000313" key="2">
    <source>
        <dbReference type="Proteomes" id="UP000294862"/>
    </source>
</evidence>
<sequence length="81" mass="9761">MDRQRDPRWEPRTGDVIWFRYPRNRAWQCAIVDRVADGRVYYTRSAVGVGRGEPVWIDLDGWRQRAWRSRLRFPLGERIAS</sequence>
<organism evidence="1 2">
    <name type="scientific">Dokdonella fugitiva</name>
    <dbReference type="NCBI Taxonomy" id="328517"/>
    <lineage>
        <taxon>Bacteria</taxon>
        <taxon>Pseudomonadati</taxon>
        <taxon>Pseudomonadota</taxon>
        <taxon>Gammaproteobacteria</taxon>
        <taxon>Lysobacterales</taxon>
        <taxon>Rhodanobacteraceae</taxon>
        <taxon>Dokdonella</taxon>
    </lineage>
</organism>
<evidence type="ECO:0000313" key="1">
    <source>
        <dbReference type="EMBL" id="TCO38176.1"/>
    </source>
</evidence>
<gene>
    <name evidence="1" type="ORF">EV148_10812</name>
</gene>
<name>A0A4R2I397_9GAMM</name>
<dbReference type="AlphaFoldDB" id="A0A4R2I397"/>
<accession>A0A4R2I397</accession>
<reference evidence="1 2" key="1">
    <citation type="journal article" date="2015" name="Stand. Genomic Sci.">
        <title>Genomic Encyclopedia of Bacterial and Archaeal Type Strains, Phase III: the genomes of soil and plant-associated and newly described type strains.</title>
        <authorList>
            <person name="Whitman W.B."/>
            <person name="Woyke T."/>
            <person name="Klenk H.P."/>
            <person name="Zhou Y."/>
            <person name="Lilburn T.G."/>
            <person name="Beck B.J."/>
            <person name="De Vos P."/>
            <person name="Vandamme P."/>
            <person name="Eisen J.A."/>
            <person name="Garrity G."/>
            <person name="Hugenholtz P."/>
            <person name="Kyrpides N.C."/>
        </authorList>
    </citation>
    <scope>NUCLEOTIDE SEQUENCE [LARGE SCALE GENOMIC DNA]</scope>
    <source>
        <strain evidence="1 2">A3</strain>
    </source>
</reference>
<comment type="caution">
    <text evidence="1">The sequence shown here is derived from an EMBL/GenBank/DDBJ whole genome shotgun (WGS) entry which is preliminary data.</text>
</comment>
<proteinExistence type="predicted"/>
<protein>
    <submittedName>
        <fullName evidence="1">Uncharacterized protein</fullName>
    </submittedName>
</protein>
<dbReference type="EMBL" id="SLWQ01000008">
    <property type="protein sequence ID" value="TCO38176.1"/>
    <property type="molecule type" value="Genomic_DNA"/>
</dbReference>
<keyword evidence="2" id="KW-1185">Reference proteome</keyword>
<dbReference type="Proteomes" id="UP000294862">
    <property type="component" value="Unassembled WGS sequence"/>
</dbReference>
<dbReference type="RefSeq" id="WP_131999278.1">
    <property type="nucleotide sequence ID" value="NZ_JACGXM010000014.1"/>
</dbReference>